<feature type="region of interest" description="Disordered" evidence="6">
    <location>
        <begin position="96"/>
        <end position="129"/>
    </location>
</feature>
<dbReference type="Proteomes" id="UP000677054">
    <property type="component" value="Unassembled WGS sequence"/>
</dbReference>
<evidence type="ECO:0008006" key="9">
    <source>
        <dbReference type="Google" id="ProtNLM"/>
    </source>
</evidence>
<evidence type="ECO:0000256" key="6">
    <source>
        <dbReference type="SAM" id="MobiDB-lite"/>
    </source>
</evidence>
<evidence type="ECO:0000256" key="3">
    <source>
        <dbReference type="ARBA" id="ARBA00023015"/>
    </source>
</evidence>
<keyword evidence="3" id="KW-0805">Transcription regulation</keyword>
<dbReference type="GO" id="GO:0003713">
    <property type="term" value="F:transcription coactivator activity"/>
    <property type="evidence" value="ECO:0007669"/>
    <property type="project" value="TreeGrafter"/>
</dbReference>
<evidence type="ECO:0000256" key="2">
    <source>
        <dbReference type="ARBA" id="ARBA00010314"/>
    </source>
</evidence>
<dbReference type="Pfam" id="PF12767">
    <property type="entry name" value="SAGA-Tad1"/>
    <property type="match status" value="1"/>
</dbReference>
<feature type="compositionally biased region" description="Basic and acidic residues" evidence="6">
    <location>
        <begin position="102"/>
        <end position="112"/>
    </location>
</feature>
<evidence type="ECO:0000313" key="7">
    <source>
        <dbReference type="EMBL" id="CAD7241426.1"/>
    </source>
</evidence>
<keyword evidence="4" id="KW-0804">Transcription</keyword>
<organism evidence="7">
    <name type="scientific">Darwinula stevensoni</name>
    <dbReference type="NCBI Taxonomy" id="69355"/>
    <lineage>
        <taxon>Eukaryota</taxon>
        <taxon>Metazoa</taxon>
        <taxon>Ecdysozoa</taxon>
        <taxon>Arthropoda</taxon>
        <taxon>Crustacea</taxon>
        <taxon>Oligostraca</taxon>
        <taxon>Ostracoda</taxon>
        <taxon>Podocopa</taxon>
        <taxon>Podocopida</taxon>
        <taxon>Darwinulocopina</taxon>
        <taxon>Darwinuloidea</taxon>
        <taxon>Darwinulidae</taxon>
        <taxon>Darwinula</taxon>
    </lineage>
</organism>
<sequence length="346" mass="39398">MAPPGELLGAKTKLFEALGNDSQRYLKEMKLWFSRRITREEFDGAVRKFMSREATILHNEFLLALLDRVTANVASPPKNNTPSCVPVDIQMPSTLLSPSDDLQARQESAEKMKRAKLRKKPRQLRSTFDQRFQPAEPEKPLSISDSMLLEHPLNQSPFLFTRERWMPDEALLHGRLFVGVWEMGLENVDEEAVQMVHASISHLLKNILSAVARLRKGFRMRGDRFMYQVGVEVPSPWLQSTSKLRLYQEHGVETEVANLAGDQVYLPPVPPPKAMAEQNHAFAEACGAQRAKELRPVSLFDLWDALQVHKNMVPSQAVYSLAMEQIASAMWHPGHEELQRLNLKLT</sequence>
<proteinExistence type="inferred from homology"/>
<keyword evidence="5" id="KW-0539">Nucleus</keyword>
<dbReference type="PANTHER" id="PTHR21277:SF5">
    <property type="entry name" value="TRANSCRIPTIONAL ADAPTER 1"/>
    <property type="match status" value="1"/>
</dbReference>
<feature type="compositionally biased region" description="Basic residues" evidence="6">
    <location>
        <begin position="113"/>
        <end position="123"/>
    </location>
</feature>
<gene>
    <name evidence="7" type="ORF">DSTB1V02_LOCUS1417</name>
</gene>
<evidence type="ECO:0000256" key="1">
    <source>
        <dbReference type="ARBA" id="ARBA00004123"/>
    </source>
</evidence>
<keyword evidence="8" id="KW-1185">Reference proteome</keyword>
<evidence type="ECO:0000313" key="8">
    <source>
        <dbReference type="Proteomes" id="UP000677054"/>
    </source>
</evidence>
<dbReference type="EMBL" id="CAJPEV010000135">
    <property type="protein sequence ID" value="CAG0881137.1"/>
    <property type="molecule type" value="Genomic_DNA"/>
</dbReference>
<dbReference type="GO" id="GO:0000124">
    <property type="term" value="C:SAGA complex"/>
    <property type="evidence" value="ECO:0007669"/>
    <property type="project" value="UniProtKB-ARBA"/>
</dbReference>
<dbReference type="PANTHER" id="PTHR21277">
    <property type="entry name" value="TRANSCRIPTIONAL ADAPTER 1"/>
    <property type="match status" value="1"/>
</dbReference>
<dbReference type="OrthoDB" id="6380700at2759"/>
<dbReference type="GO" id="GO:0006357">
    <property type="term" value="P:regulation of transcription by RNA polymerase II"/>
    <property type="evidence" value="ECO:0007669"/>
    <property type="project" value="TreeGrafter"/>
</dbReference>
<evidence type="ECO:0000256" key="5">
    <source>
        <dbReference type="ARBA" id="ARBA00023242"/>
    </source>
</evidence>
<name>A0A7R8X5N8_9CRUS</name>
<protein>
    <recommendedName>
        <fullName evidence="9">Transcriptional adapter 1</fullName>
    </recommendedName>
</protein>
<dbReference type="GO" id="GO:0005634">
    <property type="term" value="C:nucleus"/>
    <property type="evidence" value="ECO:0007669"/>
    <property type="project" value="UniProtKB-SubCell"/>
</dbReference>
<dbReference type="InterPro" id="IPR024738">
    <property type="entry name" value="Hfi1/Tada1"/>
</dbReference>
<comment type="subcellular location">
    <subcellularLocation>
        <location evidence="1">Nucleus</location>
    </subcellularLocation>
</comment>
<evidence type="ECO:0000256" key="4">
    <source>
        <dbReference type="ARBA" id="ARBA00023163"/>
    </source>
</evidence>
<dbReference type="AlphaFoldDB" id="A0A7R8X5N8"/>
<accession>A0A7R8X5N8</accession>
<comment type="similarity">
    <text evidence="2">Belongs to the TADA1 family.</text>
</comment>
<dbReference type="EMBL" id="LR899652">
    <property type="protein sequence ID" value="CAD7241426.1"/>
    <property type="molecule type" value="Genomic_DNA"/>
</dbReference>
<dbReference type="CDD" id="cd22934">
    <property type="entry name" value="HFD_TADA1"/>
    <property type="match status" value="1"/>
</dbReference>
<reference evidence="7" key="1">
    <citation type="submission" date="2020-11" db="EMBL/GenBank/DDBJ databases">
        <authorList>
            <person name="Tran Van P."/>
        </authorList>
    </citation>
    <scope>NUCLEOTIDE SEQUENCE</scope>
</reference>